<comment type="caution">
    <text evidence="1">The sequence shown here is derived from an EMBL/GenBank/DDBJ whole genome shotgun (WGS) entry which is preliminary data.</text>
</comment>
<keyword evidence="2" id="KW-1185">Reference proteome</keyword>
<dbReference type="EMBL" id="JAWWNJ010000061">
    <property type="protein sequence ID" value="KAK7013069.1"/>
    <property type="molecule type" value="Genomic_DNA"/>
</dbReference>
<gene>
    <name evidence="1" type="ORF">R3P38DRAFT_3207700</name>
</gene>
<accession>A0AAW0AJM4</accession>
<reference evidence="1 2" key="1">
    <citation type="journal article" date="2024" name="J Genomics">
        <title>Draft genome sequencing and assembly of Favolaschia claudopus CIRM-BRFM 2984 isolated from oak limbs.</title>
        <authorList>
            <person name="Navarro D."/>
            <person name="Drula E."/>
            <person name="Chaduli D."/>
            <person name="Cazenave R."/>
            <person name="Ahrendt S."/>
            <person name="Wang J."/>
            <person name="Lipzen A."/>
            <person name="Daum C."/>
            <person name="Barry K."/>
            <person name="Grigoriev I.V."/>
            <person name="Favel A."/>
            <person name="Rosso M.N."/>
            <person name="Martin F."/>
        </authorList>
    </citation>
    <scope>NUCLEOTIDE SEQUENCE [LARGE SCALE GENOMIC DNA]</scope>
    <source>
        <strain evidence="1 2">CIRM-BRFM 2984</strain>
    </source>
</reference>
<evidence type="ECO:0000313" key="1">
    <source>
        <dbReference type="EMBL" id="KAK7013069.1"/>
    </source>
</evidence>
<protein>
    <submittedName>
        <fullName evidence="1">Uncharacterized protein</fullName>
    </submittedName>
</protein>
<evidence type="ECO:0000313" key="2">
    <source>
        <dbReference type="Proteomes" id="UP001362999"/>
    </source>
</evidence>
<dbReference type="Proteomes" id="UP001362999">
    <property type="component" value="Unassembled WGS sequence"/>
</dbReference>
<dbReference type="AlphaFoldDB" id="A0AAW0AJM4"/>
<name>A0AAW0AJM4_9AGAR</name>
<organism evidence="1 2">
    <name type="scientific">Favolaschia claudopus</name>
    <dbReference type="NCBI Taxonomy" id="2862362"/>
    <lineage>
        <taxon>Eukaryota</taxon>
        <taxon>Fungi</taxon>
        <taxon>Dikarya</taxon>
        <taxon>Basidiomycota</taxon>
        <taxon>Agaricomycotina</taxon>
        <taxon>Agaricomycetes</taxon>
        <taxon>Agaricomycetidae</taxon>
        <taxon>Agaricales</taxon>
        <taxon>Marasmiineae</taxon>
        <taxon>Mycenaceae</taxon>
        <taxon>Favolaschia</taxon>
    </lineage>
</organism>
<sequence length="276" mass="30074">MGAFAGTWTGTASSHVPRPRLPSSLVLGACYTPGGDRTLACTAACGVPILSTAVLSMTEDARCYIVFLWQRRGNARIGFPGGVLPSYYIRPACPPFMPRSFRLQACYTTRGGRTPDCLCRRRCGFLITRTAVFFSATATATTDLKLSVLYLAPRFPPPHLCDALKPKHLPPVPQATVVRYTPQLVNLDVQSYILDHCPRVTSGVHSHACPDYGGHRGAYDDGLVDYRLPRTQRPRHCDLLAPPNRLTPSPSPLTLRSSAGDTYATYCSCATLTNVE</sequence>
<proteinExistence type="predicted"/>